<protein>
    <recommendedName>
        <fullName evidence="5">Adhesin domain-containing protein</fullName>
    </recommendedName>
</protein>
<gene>
    <name evidence="3" type="ORF">rosag_49000</name>
</gene>
<comment type="caution">
    <text evidence="3">The sequence shown here is derived from an EMBL/GenBank/DDBJ whole genome shotgun (WGS) entry which is preliminary data.</text>
</comment>
<dbReference type="RefSeq" id="WP_284352782.1">
    <property type="nucleotide sequence ID" value="NZ_BRXS01000009.1"/>
</dbReference>
<dbReference type="Gene3D" id="2.160.20.120">
    <property type="match status" value="1"/>
</dbReference>
<feature type="region of interest" description="Disordered" evidence="1">
    <location>
        <begin position="253"/>
        <end position="285"/>
    </location>
</feature>
<feature type="chain" id="PRO_5041349001" description="Adhesin domain-containing protein" evidence="2">
    <location>
        <begin position="21"/>
        <end position="299"/>
    </location>
</feature>
<keyword evidence="4" id="KW-1185">Reference proteome</keyword>
<sequence>MRRLPVVLSLALAGASVVAAAPRSLVAQRYGADDYTAPRAATVDARGARRLEVEGKAGGLRIRGVDGLTEVRVRGTARASRREWLEEIRLVARREGDAVVVRADIPDREYGWSDGNHSRALDLVLEVPRGIAADVSDGSGEVEIRGVGALSLKDGSGEIDVEDVASARIDDGSGEIRVRDVRGDLRLNDGSGSIDAAGVRGSVVIESDGSGGVDVRDVGGDFTIQDGRGRGVTYRDVRGQVRVPVDHRSIERARERAERERERALERADRERERALDRAARDRDRALRERERAYRRTWY</sequence>
<reference evidence="3" key="1">
    <citation type="submission" date="2022-08" db="EMBL/GenBank/DDBJ databases">
        <title>Draft genome sequencing of Roseisolibacter agri AW1220.</title>
        <authorList>
            <person name="Tobiishi Y."/>
            <person name="Tonouchi A."/>
        </authorList>
    </citation>
    <scope>NUCLEOTIDE SEQUENCE</scope>
    <source>
        <strain evidence="3">AW1220</strain>
    </source>
</reference>
<name>A0AA37QBP8_9BACT</name>
<accession>A0AA37QBP8</accession>
<dbReference type="Proteomes" id="UP001161325">
    <property type="component" value="Unassembled WGS sequence"/>
</dbReference>
<evidence type="ECO:0008006" key="5">
    <source>
        <dbReference type="Google" id="ProtNLM"/>
    </source>
</evidence>
<evidence type="ECO:0000256" key="1">
    <source>
        <dbReference type="SAM" id="MobiDB-lite"/>
    </source>
</evidence>
<evidence type="ECO:0000313" key="3">
    <source>
        <dbReference type="EMBL" id="GLC28387.1"/>
    </source>
</evidence>
<feature type="signal peptide" evidence="2">
    <location>
        <begin position="1"/>
        <end position="20"/>
    </location>
</feature>
<keyword evidence="2" id="KW-0732">Signal</keyword>
<evidence type="ECO:0000256" key="2">
    <source>
        <dbReference type="SAM" id="SignalP"/>
    </source>
</evidence>
<evidence type="ECO:0000313" key="4">
    <source>
        <dbReference type="Proteomes" id="UP001161325"/>
    </source>
</evidence>
<organism evidence="3 4">
    <name type="scientific">Roseisolibacter agri</name>
    <dbReference type="NCBI Taxonomy" id="2014610"/>
    <lineage>
        <taxon>Bacteria</taxon>
        <taxon>Pseudomonadati</taxon>
        <taxon>Gemmatimonadota</taxon>
        <taxon>Gemmatimonadia</taxon>
        <taxon>Gemmatimonadales</taxon>
        <taxon>Gemmatimonadaceae</taxon>
        <taxon>Roseisolibacter</taxon>
    </lineage>
</organism>
<dbReference type="EMBL" id="BRXS01000009">
    <property type="protein sequence ID" value="GLC28387.1"/>
    <property type="molecule type" value="Genomic_DNA"/>
</dbReference>
<dbReference type="AlphaFoldDB" id="A0AA37QBP8"/>
<proteinExistence type="predicted"/>